<evidence type="ECO:0000256" key="2">
    <source>
        <dbReference type="SAM" id="Phobius"/>
    </source>
</evidence>
<accession>A0A1X0EEQ2</accession>
<gene>
    <name evidence="3" type="ORF">BST28_02865</name>
</gene>
<protein>
    <recommendedName>
        <fullName evidence="5">Proline rich protein</fullName>
    </recommendedName>
</protein>
<name>A0A1X0EEQ2_9MYCO</name>
<dbReference type="EMBL" id="MVHU01000002">
    <property type="protein sequence ID" value="ORA83116.1"/>
    <property type="molecule type" value="Genomic_DNA"/>
</dbReference>
<comment type="caution">
    <text evidence="3">The sequence shown here is derived from an EMBL/GenBank/DDBJ whole genome shotgun (WGS) entry which is preliminary data.</text>
</comment>
<evidence type="ECO:0000313" key="4">
    <source>
        <dbReference type="Proteomes" id="UP000192713"/>
    </source>
</evidence>
<keyword evidence="2" id="KW-0812">Transmembrane</keyword>
<sequence length="132" mass="14508">MTLSPKKPEATRDAAKRRWPVHLFNGRIRTSTVVLIIAFVAVWWVYDTYRTEPTPPAAPQVVPPGFIPDPAYTWVPRTRLQQPPVTITETVTPTPTTTEAPPTPEAPTPSPEPAFPFCPPLCPPPALAPPEP</sequence>
<keyword evidence="2" id="KW-1133">Transmembrane helix</keyword>
<feature type="non-terminal residue" evidence="3">
    <location>
        <position position="132"/>
    </location>
</feature>
<evidence type="ECO:0000313" key="3">
    <source>
        <dbReference type="EMBL" id="ORA83116.1"/>
    </source>
</evidence>
<feature type="compositionally biased region" description="Pro residues" evidence="1">
    <location>
        <begin position="101"/>
        <end position="132"/>
    </location>
</feature>
<feature type="transmembrane region" description="Helical" evidence="2">
    <location>
        <begin position="26"/>
        <end position="46"/>
    </location>
</feature>
<dbReference type="Proteomes" id="UP000192713">
    <property type="component" value="Unassembled WGS sequence"/>
</dbReference>
<evidence type="ECO:0000256" key="1">
    <source>
        <dbReference type="SAM" id="MobiDB-lite"/>
    </source>
</evidence>
<reference evidence="3 4" key="1">
    <citation type="submission" date="2017-02" db="EMBL/GenBank/DDBJ databases">
        <title>The new phylogeny of genus Mycobacterium.</title>
        <authorList>
            <person name="Tortoli E."/>
            <person name="Trovato A."/>
            <person name="Cirillo D.M."/>
        </authorList>
    </citation>
    <scope>NUCLEOTIDE SEQUENCE [LARGE SCALE GENOMIC DNA]</scope>
    <source>
        <strain evidence="3 4">DSM 45093</strain>
    </source>
</reference>
<organism evidence="3 4">
    <name type="scientific">Mycolicibacter kumamotonensis</name>
    <dbReference type="NCBI Taxonomy" id="354243"/>
    <lineage>
        <taxon>Bacteria</taxon>
        <taxon>Bacillati</taxon>
        <taxon>Actinomycetota</taxon>
        <taxon>Actinomycetes</taxon>
        <taxon>Mycobacteriales</taxon>
        <taxon>Mycobacteriaceae</taxon>
        <taxon>Mycolicibacter</taxon>
    </lineage>
</organism>
<dbReference type="RefSeq" id="WP_083079762.1">
    <property type="nucleotide sequence ID" value="NZ_MVHU01000002.1"/>
</dbReference>
<keyword evidence="2" id="KW-0472">Membrane</keyword>
<feature type="region of interest" description="Disordered" evidence="1">
    <location>
        <begin position="78"/>
        <end position="132"/>
    </location>
</feature>
<proteinExistence type="predicted"/>
<dbReference type="AlphaFoldDB" id="A0A1X0EEQ2"/>
<feature type="compositionally biased region" description="Low complexity" evidence="1">
    <location>
        <begin position="83"/>
        <end position="100"/>
    </location>
</feature>
<evidence type="ECO:0008006" key="5">
    <source>
        <dbReference type="Google" id="ProtNLM"/>
    </source>
</evidence>